<keyword evidence="8" id="KW-1185">Reference proteome</keyword>
<keyword evidence="2 5" id="KW-0812">Transmembrane</keyword>
<evidence type="ECO:0000256" key="5">
    <source>
        <dbReference type="SAM" id="Phobius"/>
    </source>
</evidence>
<comment type="subcellular location">
    <subcellularLocation>
        <location evidence="1">Membrane</location>
        <topology evidence="1">Multi-pass membrane protein</topology>
    </subcellularLocation>
</comment>
<feature type="transmembrane region" description="Helical" evidence="5">
    <location>
        <begin position="348"/>
        <end position="369"/>
    </location>
</feature>
<evidence type="ECO:0000256" key="2">
    <source>
        <dbReference type="ARBA" id="ARBA00022692"/>
    </source>
</evidence>
<evidence type="ECO:0000256" key="3">
    <source>
        <dbReference type="ARBA" id="ARBA00022989"/>
    </source>
</evidence>
<dbReference type="PANTHER" id="PTHR37422:SF17">
    <property type="entry name" value="O-ANTIGEN LIGASE"/>
    <property type="match status" value="1"/>
</dbReference>
<evidence type="ECO:0000256" key="1">
    <source>
        <dbReference type="ARBA" id="ARBA00004141"/>
    </source>
</evidence>
<feature type="transmembrane region" description="Helical" evidence="5">
    <location>
        <begin position="167"/>
        <end position="184"/>
    </location>
</feature>
<organism evidence="7 8">
    <name type="scientific">Gammaproteobacteria bacterium LSUCC0057</name>
    <dbReference type="NCBI Taxonomy" id="2559237"/>
    <lineage>
        <taxon>Bacteria</taxon>
        <taxon>Pseudomonadati</taxon>
        <taxon>Pseudomonadota</taxon>
        <taxon>Gammaproteobacteria</taxon>
        <taxon>Cellvibrionales</taxon>
        <taxon>Porticoccaceae</taxon>
        <taxon>SAR92 clade</taxon>
    </lineage>
</organism>
<feature type="transmembrane region" description="Helical" evidence="5">
    <location>
        <begin position="313"/>
        <end position="336"/>
    </location>
</feature>
<feature type="transmembrane region" description="Helical" evidence="5">
    <location>
        <begin position="231"/>
        <end position="253"/>
    </location>
</feature>
<accession>A0A4Y8ULI9</accession>
<evidence type="ECO:0000256" key="4">
    <source>
        <dbReference type="ARBA" id="ARBA00023136"/>
    </source>
</evidence>
<feature type="transmembrane region" description="Helical" evidence="5">
    <location>
        <begin position="191"/>
        <end position="219"/>
    </location>
</feature>
<name>A0A4Y8ULI9_9GAMM</name>
<dbReference type="InterPro" id="IPR051533">
    <property type="entry name" value="WaaL-like"/>
</dbReference>
<dbReference type="AlphaFoldDB" id="A0A4Y8ULI9"/>
<gene>
    <name evidence="7" type="ORF">E3W66_01235</name>
</gene>
<dbReference type="Proteomes" id="UP000298133">
    <property type="component" value="Unassembled WGS sequence"/>
</dbReference>
<evidence type="ECO:0000259" key="6">
    <source>
        <dbReference type="Pfam" id="PF04932"/>
    </source>
</evidence>
<dbReference type="OrthoDB" id="5620649at2"/>
<dbReference type="EMBL" id="SPIA01000001">
    <property type="protein sequence ID" value="TFH68614.1"/>
    <property type="molecule type" value="Genomic_DNA"/>
</dbReference>
<reference evidence="7 8" key="1">
    <citation type="submission" date="2019-03" db="EMBL/GenBank/DDBJ databases">
        <title>Draft genome of Gammaproteobacteria bacterium LSUCC0057, a member of the SAR92 clade.</title>
        <authorList>
            <person name="Lanclos V.C."/>
            <person name="Doiron C."/>
            <person name="Henson M.W."/>
            <person name="Thrash J.C."/>
        </authorList>
    </citation>
    <scope>NUCLEOTIDE SEQUENCE [LARGE SCALE GENOMIC DNA]</scope>
    <source>
        <strain evidence="7 8">LSUCC0057</strain>
    </source>
</reference>
<protein>
    <recommendedName>
        <fullName evidence="6">O-antigen ligase-related domain-containing protein</fullName>
    </recommendedName>
</protein>
<comment type="caution">
    <text evidence="7">The sequence shown here is derived from an EMBL/GenBank/DDBJ whole genome shotgun (WGS) entry which is preliminary data.</text>
</comment>
<dbReference type="PANTHER" id="PTHR37422">
    <property type="entry name" value="TEICHURONIC ACID BIOSYNTHESIS PROTEIN TUAE"/>
    <property type="match status" value="1"/>
</dbReference>
<dbReference type="InterPro" id="IPR007016">
    <property type="entry name" value="O-antigen_ligase-rel_domated"/>
</dbReference>
<feature type="transmembrane region" description="Helical" evidence="5">
    <location>
        <begin position="27"/>
        <end position="44"/>
    </location>
</feature>
<sequence length="397" mass="45749">MNNLIGHRRIGIVLVCSILFQFLSIDFYFKIKAFMLVVPVIWVINRCRFFLPPSTAVKFWFLVLFIFNLTGFYAYSPELALRFNLGFLLFSLIFVMAYSFLRNRTFDEVIDVFILSGIIFNLLSFVLYLYGLSIINGNFLQFNGSGSFGVFVDRGIPRLNGLVDDPNFFAVFNFVFVFIALSDLNSKLSKFLFILALMNILLTFSRGGIIALIIGFFIYFLSQKGSKKITILFTFILVTFPLVLLITSNYLPYLTEFFIQRTSTSSSGSGRVEIWSNAISIFQENPIFGIGVFSFKEYNFDKFNDYHFMHNTFLEILIEGGIIIFSLYMLSCFLFFIEIYKYGSKKHIPWLTASWATTYVSLVFLSGIISEPILILLTLHSCYIYCTKTGRLNYGEK</sequence>
<keyword evidence="4 5" id="KW-0472">Membrane</keyword>
<feature type="transmembrane region" description="Helical" evidence="5">
    <location>
        <begin position="81"/>
        <end position="101"/>
    </location>
</feature>
<dbReference type="Pfam" id="PF04932">
    <property type="entry name" value="Wzy_C"/>
    <property type="match status" value="1"/>
</dbReference>
<feature type="domain" description="O-antigen ligase-related" evidence="6">
    <location>
        <begin position="191"/>
        <end position="328"/>
    </location>
</feature>
<dbReference type="GO" id="GO:0016020">
    <property type="term" value="C:membrane"/>
    <property type="evidence" value="ECO:0007669"/>
    <property type="project" value="UniProtKB-SubCell"/>
</dbReference>
<evidence type="ECO:0000313" key="7">
    <source>
        <dbReference type="EMBL" id="TFH68614.1"/>
    </source>
</evidence>
<keyword evidence="3 5" id="KW-1133">Transmembrane helix</keyword>
<evidence type="ECO:0000313" key="8">
    <source>
        <dbReference type="Proteomes" id="UP000298133"/>
    </source>
</evidence>
<proteinExistence type="predicted"/>
<feature type="transmembrane region" description="Helical" evidence="5">
    <location>
        <begin position="56"/>
        <end position="75"/>
    </location>
</feature>
<feature type="transmembrane region" description="Helical" evidence="5">
    <location>
        <begin position="113"/>
        <end position="135"/>
    </location>
</feature>